<dbReference type="AlphaFoldDB" id="A0A0K1Q8Q5"/>
<dbReference type="STRING" id="1391654.AKJ09_08777"/>
<evidence type="ECO:0000313" key="4">
    <source>
        <dbReference type="Proteomes" id="UP000064967"/>
    </source>
</evidence>
<feature type="signal peptide" evidence="2">
    <location>
        <begin position="1"/>
        <end position="26"/>
    </location>
</feature>
<dbReference type="PROSITE" id="PS51257">
    <property type="entry name" value="PROKAR_LIPOPROTEIN"/>
    <property type="match status" value="1"/>
</dbReference>
<accession>A0A0K1Q8Q5</accession>
<reference evidence="3 4" key="1">
    <citation type="submission" date="2015-08" db="EMBL/GenBank/DDBJ databases">
        <authorList>
            <person name="Babu N.S."/>
            <person name="Beckwith C.J."/>
            <person name="Beseler K.G."/>
            <person name="Brison A."/>
            <person name="Carone J.V."/>
            <person name="Caskin T.P."/>
            <person name="Diamond M."/>
            <person name="Durham M.E."/>
            <person name="Foxe J.M."/>
            <person name="Go M."/>
            <person name="Henderson B.A."/>
            <person name="Jones I.B."/>
            <person name="McGettigan J.A."/>
            <person name="Micheletti S.J."/>
            <person name="Nasrallah M.E."/>
            <person name="Ortiz D."/>
            <person name="Piller C.R."/>
            <person name="Privatt S.R."/>
            <person name="Schneider S.L."/>
            <person name="Sharp S."/>
            <person name="Smith T.C."/>
            <person name="Stanton J.D."/>
            <person name="Ullery H.E."/>
            <person name="Wilson R.J."/>
            <person name="Serrano M.G."/>
            <person name="Buck G."/>
            <person name="Lee V."/>
            <person name="Wang Y."/>
            <person name="Carvalho R."/>
            <person name="Voegtly L."/>
            <person name="Shi R."/>
            <person name="Duckworth R."/>
            <person name="Johnson A."/>
            <person name="Loviza R."/>
            <person name="Walstead R."/>
            <person name="Shah Z."/>
            <person name="Kiflezghi M."/>
            <person name="Wade K."/>
            <person name="Ball S.L."/>
            <person name="Bradley K.W."/>
            <person name="Asai D.J."/>
            <person name="Bowman C.A."/>
            <person name="Russell D.A."/>
            <person name="Pope W.H."/>
            <person name="Jacobs-Sera D."/>
            <person name="Hendrix R.W."/>
            <person name="Hatfull G.F."/>
        </authorList>
    </citation>
    <scope>NUCLEOTIDE SEQUENCE [LARGE SCALE GENOMIC DNA]</scope>
    <source>
        <strain evidence="3 4">DSM 27648</strain>
    </source>
</reference>
<evidence type="ECO:0000256" key="2">
    <source>
        <dbReference type="SAM" id="SignalP"/>
    </source>
</evidence>
<sequence>MTSRALLRRRLTGALVVTTATCAWLAACEERFPAALGNVPSDEASVAPDGGDGGAEQDTDAAVVPRGARVLGLDVDLSGQTLLEHVQTARDAGATTTTVSYAWDEVEVPFDGGAPDAATTALFQPGLHVANLVLSSEHASALLEIDAVDVSGPRMPADLAGLPLDDPQVAVRYGRVIDYVVSQMPDLQLDVLLVASGVDRAFGDDANRYAQLATFIERAKAYAQSVGAPFRIGFAVGEDGMAARRSLLDAAWNGSDVLGVTVFPADASGHVLPPASVGDAFDRIAQAAPPDKPVVIRAGYPSAAACGSDGDAQAAFVRTAFQAWDRNATRIAVFDLVELDDASLSVAKARAERQGRSDEAWVAFFGSLGLRDGTAGKAALGDFRALAHARGW</sequence>
<feature type="chain" id="PRO_5005467261" evidence="2">
    <location>
        <begin position="27"/>
        <end position="392"/>
    </location>
</feature>
<dbReference type="Proteomes" id="UP000064967">
    <property type="component" value="Chromosome"/>
</dbReference>
<feature type="region of interest" description="Disordered" evidence="1">
    <location>
        <begin position="39"/>
        <end position="59"/>
    </location>
</feature>
<dbReference type="KEGG" id="llu:AKJ09_08777"/>
<keyword evidence="4" id="KW-1185">Reference proteome</keyword>
<evidence type="ECO:0000313" key="3">
    <source>
        <dbReference type="EMBL" id="AKV02114.1"/>
    </source>
</evidence>
<evidence type="ECO:0000256" key="1">
    <source>
        <dbReference type="SAM" id="MobiDB-lite"/>
    </source>
</evidence>
<name>A0A0K1Q8Q5_9BACT</name>
<dbReference type="OrthoDB" id="110211at2"/>
<gene>
    <name evidence="3" type="ORF">AKJ09_08777</name>
</gene>
<keyword evidence="2" id="KW-0732">Signal</keyword>
<dbReference type="EMBL" id="CP012333">
    <property type="protein sequence ID" value="AKV02114.1"/>
    <property type="molecule type" value="Genomic_DNA"/>
</dbReference>
<proteinExistence type="predicted"/>
<dbReference type="RefSeq" id="WP_146653076.1">
    <property type="nucleotide sequence ID" value="NZ_CP012333.1"/>
</dbReference>
<organism evidence="3 4">
    <name type="scientific">Labilithrix luteola</name>
    <dbReference type="NCBI Taxonomy" id="1391654"/>
    <lineage>
        <taxon>Bacteria</taxon>
        <taxon>Pseudomonadati</taxon>
        <taxon>Myxococcota</taxon>
        <taxon>Polyangia</taxon>
        <taxon>Polyangiales</taxon>
        <taxon>Labilitrichaceae</taxon>
        <taxon>Labilithrix</taxon>
    </lineage>
</organism>
<protein>
    <submittedName>
        <fullName evidence="3">Uncharacterized protein</fullName>
    </submittedName>
</protein>